<proteinExistence type="predicted"/>
<dbReference type="Gene3D" id="3.40.50.150">
    <property type="entry name" value="Vaccinia Virus protein VP39"/>
    <property type="match status" value="1"/>
</dbReference>
<dbReference type="SUPFAM" id="SSF53335">
    <property type="entry name" value="S-adenosyl-L-methionine-dependent methyltransferases"/>
    <property type="match status" value="1"/>
</dbReference>
<name>A0ABD3HIV3_9MARC</name>
<gene>
    <name evidence="3" type="ORF">R1sor_016621</name>
</gene>
<evidence type="ECO:0000313" key="3">
    <source>
        <dbReference type="EMBL" id="KAL3690312.1"/>
    </source>
</evidence>
<reference evidence="3 4" key="1">
    <citation type="submission" date="2024-09" db="EMBL/GenBank/DDBJ databases">
        <title>Chromosome-scale assembly of Riccia sorocarpa.</title>
        <authorList>
            <person name="Paukszto L."/>
        </authorList>
    </citation>
    <scope>NUCLEOTIDE SEQUENCE [LARGE SCALE GENOMIC DNA]</scope>
    <source>
        <strain evidence="3">LP-2024</strain>
        <tissue evidence="3">Aerial parts of the thallus</tissue>
    </source>
</reference>
<keyword evidence="2" id="KW-0460">Magnesium</keyword>
<sequence length="410" mass="46538">MGLEHLHTLLKEIKPHADHKDVVNHLESLAKPTRRPTMTAGHGKHSYVQNSNWQAEFMNRVFKRGNLFTAIDGMQILTDGTDLVRVADFGCSSSPNTIRNVKTILRRMNEKRSGRSAAGQLYQAFFQDLHLTDFNTLFRLFQVVSVNSADNASVDDLKYFAAAVPGSCFDQLFPPASLHFVMSSFALMWLSKIPPEVSSPNHEAYYGDVMLLEFASKATVDAYREQGNKDLRNFLEARAVEMAPGGVMNLVFGVRRNYYPYYICPTDKPTEEVWDEMISEGLMEASLRESYQSPRYFHHLKDVEEIMGDYSSLFEIHHQEVVPFFTYPPGLTAGQQSARYSSLHRGVFNNILVGHFGEEITEMFWKRYEEKTSRGFSDGTIVDSEDSTFLFLVLVASRKETKPASTKSGD</sequence>
<dbReference type="Proteomes" id="UP001633002">
    <property type="component" value="Unassembled WGS sequence"/>
</dbReference>
<organism evidence="3 4">
    <name type="scientific">Riccia sorocarpa</name>
    <dbReference type="NCBI Taxonomy" id="122646"/>
    <lineage>
        <taxon>Eukaryota</taxon>
        <taxon>Viridiplantae</taxon>
        <taxon>Streptophyta</taxon>
        <taxon>Embryophyta</taxon>
        <taxon>Marchantiophyta</taxon>
        <taxon>Marchantiopsida</taxon>
        <taxon>Marchantiidae</taxon>
        <taxon>Marchantiales</taxon>
        <taxon>Ricciaceae</taxon>
        <taxon>Riccia</taxon>
    </lineage>
</organism>
<dbReference type="Gene3D" id="1.10.1200.270">
    <property type="entry name" value="Methyltransferase, alpha-helical capping domain"/>
    <property type="match status" value="1"/>
</dbReference>
<dbReference type="InterPro" id="IPR042086">
    <property type="entry name" value="MeTrfase_capping"/>
</dbReference>
<dbReference type="Pfam" id="PF03492">
    <property type="entry name" value="Methyltransf_7"/>
    <property type="match status" value="1"/>
</dbReference>
<dbReference type="GO" id="GO:0046872">
    <property type="term" value="F:metal ion binding"/>
    <property type="evidence" value="ECO:0007669"/>
    <property type="project" value="UniProtKB-KW"/>
</dbReference>
<comment type="caution">
    <text evidence="3">The sequence shown here is derived from an EMBL/GenBank/DDBJ whole genome shotgun (WGS) entry which is preliminary data.</text>
</comment>
<dbReference type="InterPro" id="IPR029063">
    <property type="entry name" value="SAM-dependent_MTases_sf"/>
</dbReference>
<keyword evidence="1" id="KW-0479">Metal-binding</keyword>
<evidence type="ECO:0000256" key="1">
    <source>
        <dbReference type="ARBA" id="ARBA00022723"/>
    </source>
</evidence>
<dbReference type="EMBL" id="JBJQOH010000004">
    <property type="protein sequence ID" value="KAL3690312.1"/>
    <property type="molecule type" value="Genomic_DNA"/>
</dbReference>
<evidence type="ECO:0000313" key="4">
    <source>
        <dbReference type="Proteomes" id="UP001633002"/>
    </source>
</evidence>
<dbReference type="AlphaFoldDB" id="A0ABD3HIV3"/>
<dbReference type="InterPro" id="IPR005299">
    <property type="entry name" value="MeTrfase_7"/>
</dbReference>
<accession>A0ABD3HIV3</accession>
<keyword evidence="4" id="KW-1185">Reference proteome</keyword>
<dbReference type="PANTHER" id="PTHR31009">
    <property type="entry name" value="S-ADENOSYL-L-METHIONINE:CARBOXYL METHYLTRANSFERASE FAMILY PROTEIN"/>
    <property type="match status" value="1"/>
</dbReference>
<protein>
    <submittedName>
        <fullName evidence="3">Uncharacterized protein</fullName>
    </submittedName>
</protein>
<evidence type="ECO:0000256" key="2">
    <source>
        <dbReference type="ARBA" id="ARBA00022842"/>
    </source>
</evidence>